<gene>
    <name evidence="10" type="ORF">MNBD_GAMMA11-2474</name>
</gene>
<feature type="transmembrane region" description="Helical" evidence="8">
    <location>
        <begin position="476"/>
        <end position="497"/>
    </location>
</feature>
<dbReference type="AlphaFoldDB" id="A0A3B0WPR7"/>
<dbReference type="NCBIfam" id="TIGR00546">
    <property type="entry name" value="lnt"/>
    <property type="match status" value="1"/>
</dbReference>
<dbReference type="EMBL" id="UOFG01000010">
    <property type="protein sequence ID" value="VAW58028.1"/>
    <property type="molecule type" value="Genomic_DNA"/>
</dbReference>
<evidence type="ECO:0000256" key="3">
    <source>
        <dbReference type="ARBA" id="ARBA00022679"/>
    </source>
</evidence>
<dbReference type="HAMAP" id="MF_01148">
    <property type="entry name" value="Lnt"/>
    <property type="match status" value="1"/>
</dbReference>
<keyword evidence="2" id="KW-1003">Cell membrane</keyword>
<keyword evidence="7 10" id="KW-0012">Acyltransferase</keyword>
<dbReference type="Gene3D" id="3.60.110.10">
    <property type="entry name" value="Carbon-nitrogen hydrolase"/>
    <property type="match status" value="1"/>
</dbReference>
<name>A0A3B0WPR7_9ZZZZ</name>
<feature type="transmembrane region" description="Helical" evidence="8">
    <location>
        <begin position="12"/>
        <end position="28"/>
    </location>
</feature>
<reference evidence="10" key="1">
    <citation type="submission" date="2018-06" db="EMBL/GenBank/DDBJ databases">
        <authorList>
            <person name="Zhirakovskaya E."/>
        </authorList>
    </citation>
    <scope>NUCLEOTIDE SEQUENCE</scope>
</reference>
<feature type="transmembrane region" description="Helical" evidence="8">
    <location>
        <begin position="164"/>
        <end position="190"/>
    </location>
</feature>
<dbReference type="PANTHER" id="PTHR38686:SF1">
    <property type="entry name" value="APOLIPOPROTEIN N-ACYLTRANSFERASE"/>
    <property type="match status" value="1"/>
</dbReference>
<dbReference type="SUPFAM" id="SSF56317">
    <property type="entry name" value="Carbon-nitrogen hydrolase"/>
    <property type="match status" value="1"/>
</dbReference>
<proteinExistence type="inferred from homology"/>
<feature type="transmembrane region" description="Helical" evidence="8">
    <location>
        <begin position="91"/>
        <end position="114"/>
    </location>
</feature>
<dbReference type="GO" id="GO:0016410">
    <property type="term" value="F:N-acyltransferase activity"/>
    <property type="evidence" value="ECO:0007669"/>
    <property type="project" value="InterPro"/>
</dbReference>
<dbReference type="GO" id="GO:0042158">
    <property type="term" value="P:lipoprotein biosynthetic process"/>
    <property type="evidence" value="ECO:0007669"/>
    <property type="project" value="InterPro"/>
</dbReference>
<keyword evidence="10" id="KW-0449">Lipoprotein</keyword>
<sequence>MLMPYPLEKKPYHLLEIIAFVCGLLLPFSFAPYGLFWLQFPLLAYLFLICLEQSPAIAFRRGFFFGLGWFVHGIHWLFYSLHFHGGMPAPIAVLTIVLLSAVLALFPAFSMYLINRHIKTSPLLMLVLVYPTGWVIFEWLRGYILTGFPWVQTGIAHIDTPLAGFAPLTGSLGVGLAAAIIAGLLAVSLLKIDAKSVFYKISLPLVMGIYASGFLLGFVQWTQPVGKPIKASLMQGNIAQAEKWKRANRWPTMQMYRELTQKNWQSDLIVWPETALPGFRKGMSAYLKELRVEAEKNSTDVLLGVFVRNQQTRRYYNSVITLDEQLYKKRHLVPLGEYFPFRPLLGFFSQWVNIPMSDIENGEAEQPLIKAAGQVIGVSICFEDAFDRDILRDLPEATMLVNVSNDAWFEDSPEPWQHHQIARMRALETGRTLLRATNTGVSSVIGPKGNVLAMSAQFKREVLTLDVQGYEGGTPYVLWGNYLLISFAAVFLLVLGFKKSVSTEKAS</sequence>
<evidence type="ECO:0000256" key="7">
    <source>
        <dbReference type="ARBA" id="ARBA00023315"/>
    </source>
</evidence>
<keyword evidence="3 10" id="KW-0808">Transferase</keyword>
<dbReference type="PANTHER" id="PTHR38686">
    <property type="entry name" value="APOLIPOPROTEIN N-ACYLTRANSFERASE"/>
    <property type="match status" value="1"/>
</dbReference>
<feature type="transmembrane region" description="Helical" evidence="8">
    <location>
        <begin position="123"/>
        <end position="144"/>
    </location>
</feature>
<evidence type="ECO:0000256" key="6">
    <source>
        <dbReference type="ARBA" id="ARBA00023136"/>
    </source>
</evidence>
<dbReference type="CDD" id="cd07571">
    <property type="entry name" value="ALP_N-acyl_transferase"/>
    <property type="match status" value="1"/>
</dbReference>
<keyword evidence="4 8" id="KW-0812">Transmembrane</keyword>
<keyword evidence="6 8" id="KW-0472">Membrane</keyword>
<dbReference type="InterPro" id="IPR003010">
    <property type="entry name" value="C-N_Hydrolase"/>
</dbReference>
<evidence type="ECO:0000256" key="5">
    <source>
        <dbReference type="ARBA" id="ARBA00022989"/>
    </source>
</evidence>
<dbReference type="InterPro" id="IPR036526">
    <property type="entry name" value="C-N_Hydrolase_sf"/>
</dbReference>
<dbReference type="GO" id="GO:0005886">
    <property type="term" value="C:plasma membrane"/>
    <property type="evidence" value="ECO:0007669"/>
    <property type="project" value="UniProtKB-SubCell"/>
</dbReference>
<evidence type="ECO:0000256" key="8">
    <source>
        <dbReference type="SAM" id="Phobius"/>
    </source>
</evidence>
<dbReference type="InterPro" id="IPR004563">
    <property type="entry name" value="Apolipo_AcylTrfase"/>
</dbReference>
<accession>A0A3B0WPR7</accession>
<protein>
    <submittedName>
        <fullName evidence="10">Apolipoprotein N-acyltransferase / Copper homeostasis protein CutE</fullName>
    </submittedName>
</protein>
<dbReference type="Pfam" id="PF00795">
    <property type="entry name" value="CN_hydrolase"/>
    <property type="match status" value="1"/>
</dbReference>
<organism evidence="10">
    <name type="scientific">hydrothermal vent metagenome</name>
    <dbReference type="NCBI Taxonomy" id="652676"/>
    <lineage>
        <taxon>unclassified sequences</taxon>
        <taxon>metagenomes</taxon>
        <taxon>ecological metagenomes</taxon>
    </lineage>
</organism>
<evidence type="ECO:0000313" key="10">
    <source>
        <dbReference type="EMBL" id="VAW58028.1"/>
    </source>
</evidence>
<dbReference type="PROSITE" id="PS50263">
    <property type="entry name" value="CN_HYDROLASE"/>
    <property type="match status" value="1"/>
</dbReference>
<feature type="transmembrane region" description="Helical" evidence="8">
    <location>
        <begin position="63"/>
        <end position="79"/>
    </location>
</feature>
<dbReference type="Pfam" id="PF20154">
    <property type="entry name" value="LNT_N"/>
    <property type="match status" value="1"/>
</dbReference>
<evidence type="ECO:0000256" key="1">
    <source>
        <dbReference type="ARBA" id="ARBA00004651"/>
    </source>
</evidence>
<feature type="domain" description="CN hydrolase" evidence="9">
    <location>
        <begin position="234"/>
        <end position="469"/>
    </location>
</feature>
<dbReference type="InterPro" id="IPR045378">
    <property type="entry name" value="LNT_N"/>
</dbReference>
<evidence type="ECO:0000256" key="2">
    <source>
        <dbReference type="ARBA" id="ARBA00022475"/>
    </source>
</evidence>
<comment type="subcellular location">
    <subcellularLocation>
        <location evidence="1">Cell membrane</location>
        <topology evidence="1">Multi-pass membrane protein</topology>
    </subcellularLocation>
</comment>
<evidence type="ECO:0000259" key="9">
    <source>
        <dbReference type="PROSITE" id="PS50263"/>
    </source>
</evidence>
<feature type="transmembrane region" description="Helical" evidence="8">
    <location>
        <begin position="197"/>
        <end position="221"/>
    </location>
</feature>
<keyword evidence="5 8" id="KW-1133">Transmembrane helix</keyword>
<evidence type="ECO:0000256" key="4">
    <source>
        <dbReference type="ARBA" id="ARBA00022692"/>
    </source>
</evidence>